<dbReference type="Gene3D" id="3.30.450.150">
    <property type="entry name" value="Haem-degrading domain"/>
    <property type="match status" value="1"/>
</dbReference>
<name>A0ABQ2GZB2_9PSED</name>
<evidence type="ECO:0000256" key="1">
    <source>
        <dbReference type="SAM" id="SignalP"/>
    </source>
</evidence>
<dbReference type="Proteomes" id="UP000616499">
    <property type="component" value="Unassembled WGS sequence"/>
</dbReference>
<dbReference type="PANTHER" id="PTHR34309">
    <property type="entry name" value="SLR1406 PROTEIN"/>
    <property type="match status" value="1"/>
</dbReference>
<dbReference type="EMBL" id="BMNW01000007">
    <property type="protein sequence ID" value="GGM18326.1"/>
    <property type="molecule type" value="Genomic_DNA"/>
</dbReference>
<gene>
    <name evidence="2" type="ORF">GCM10009425_31620</name>
</gene>
<protein>
    <recommendedName>
        <fullName evidence="4">Heme-binding protein</fullName>
    </recommendedName>
</protein>
<feature type="signal peptide" evidence="1">
    <location>
        <begin position="1"/>
        <end position="19"/>
    </location>
</feature>
<keyword evidence="3" id="KW-1185">Reference proteome</keyword>
<dbReference type="InterPro" id="IPR038084">
    <property type="entry name" value="PduO/GlcC-like_sf"/>
</dbReference>
<organism evidence="2 3">
    <name type="scientific">Pseudomonas asuensis</name>
    <dbReference type="NCBI Taxonomy" id="1825787"/>
    <lineage>
        <taxon>Bacteria</taxon>
        <taxon>Pseudomonadati</taxon>
        <taxon>Pseudomonadota</taxon>
        <taxon>Gammaproteobacteria</taxon>
        <taxon>Pseudomonadales</taxon>
        <taxon>Pseudomonadaceae</taxon>
        <taxon>Pseudomonas</taxon>
    </lineage>
</organism>
<evidence type="ECO:0000313" key="2">
    <source>
        <dbReference type="EMBL" id="GGM18326.1"/>
    </source>
</evidence>
<dbReference type="Pfam" id="PF03928">
    <property type="entry name" value="HbpS-like"/>
    <property type="match status" value="1"/>
</dbReference>
<reference evidence="3" key="1">
    <citation type="journal article" date="2019" name="Int. J. Syst. Evol. Microbiol.">
        <title>The Global Catalogue of Microorganisms (GCM) 10K type strain sequencing project: providing services to taxonomists for standard genome sequencing and annotation.</title>
        <authorList>
            <consortium name="The Broad Institute Genomics Platform"/>
            <consortium name="The Broad Institute Genome Sequencing Center for Infectious Disease"/>
            <person name="Wu L."/>
            <person name="Ma J."/>
        </authorList>
    </citation>
    <scope>NUCLEOTIDE SEQUENCE [LARGE SCALE GENOMIC DNA]</scope>
    <source>
        <strain evidence="3">JCM 13501</strain>
    </source>
</reference>
<keyword evidence="1" id="KW-0732">Signal</keyword>
<accession>A0ABQ2GZB2</accession>
<feature type="chain" id="PRO_5046180163" description="Heme-binding protein" evidence="1">
    <location>
        <begin position="20"/>
        <end position="154"/>
    </location>
</feature>
<sequence>MARIVTFSLLMLTMLQAEAALPQQAELDLATARRLLDAAPCTAALAALDHGGNPILIQRDTTVGPHNADAARRKAYTALSTGTATRQLAEKARQNPEAANLTTLPELLLLGGGVPLYEGKVLVGALGVAGAGGAAQDEQCALEAARALNLTTMR</sequence>
<dbReference type="InterPro" id="IPR052517">
    <property type="entry name" value="GlcG_carb_metab_protein"/>
</dbReference>
<evidence type="ECO:0000313" key="3">
    <source>
        <dbReference type="Proteomes" id="UP000616499"/>
    </source>
</evidence>
<dbReference type="SUPFAM" id="SSF143744">
    <property type="entry name" value="GlcG-like"/>
    <property type="match status" value="1"/>
</dbReference>
<comment type="caution">
    <text evidence="2">The sequence shown here is derived from an EMBL/GenBank/DDBJ whole genome shotgun (WGS) entry which is preliminary data.</text>
</comment>
<dbReference type="RefSeq" id="WP_188867096.1">
    <property type="nucleotide sequence ID" value="NZ_BMNW01000007.1"/>
</dbReference>
<evidence type="ECO:0008006" key="4">
    <source>
        <dbReference type="Google" id="ProtNLM"/>
    </source>
</evidence>
<dbReference type="PANTHER" id="PTHR34309:SF1">
    <property type="entry name" value="PROTEIN GLCG"/>
    <property type="match status" value="1"/>
</dbReference>
<proteinExistence type="predicted"/>
<dbReference type="InterPro" id="IPR005624">
    <property type="entry name" value="PduO/GlcC-like"/>
</dbReference>